<reference evidence="1 3" key="1">
    <citation type="submission" date="2008-03" db="EMBL/GenBank/DDBJ databases">
        <title>Annotation of Ixodes scapularis.</title>
        <authorList>
            <consortium name="Ixodes scapularis Genome Project Consortium"/>
            <person name="Caler E."/>
            <person name="Hannick L.I."/>
            <person name="Bidwell S."/>
            <person name="Joardar V."/>
            <person name="Thiagarajan M."/>
            <person name="Amedeo P."/>
            <person name="Galinsky K.J."/>
            <person name="Schobel S."/>
            <person name="Inman J."/>
            <person name="Hostetler J."/>
            <person name="Miller J."/>
            <person name="Hammond M."/>
            <person name="Megy K."/>
            <person name="Lawson D."/>
            <person name="Kodira C."/>
            <person name="Sutton G."/>
            <person name="Meyer J."/>
            <person name="Hill C.A."/>
            <person name="Birren B."/>
            <person name="Nene V."/>
            <person name="Collins F."/>
            <person name="Alarcon-Chaidez F."/>
            <person name="Wikel S."/>
            <person name="Strausberg R."/>
        </authorList>
    </citation>
    <scope>NUCLEOTIDE SEQUENCE [LARGE SCALE GENOMIC DNA]</scope>
    <source>
        <strain evidence="3">Wikel</strain>
        <strain evidence="1">Wikel colony</strain>
    </source>
</reference>
<dbReference type="AlphaFoldDB" id="B7Q5N9"/>
<dbReference type="EnsemblMetazoa" id="ISCW011748-RA">
    <property type="protein sequence ID" value="ISCW011748-PA"/>
    <property type="gene ID" value="ISCW011748"/>
</dbReference>
<dbReference type="PaxDb" id="6945-B7Q5N9"/>
<proteinExistence type="predicted"/>
<gene>
    <name evidence="1" type="ORF">IscW_ISCW011748</name>
</gene>
<dbReference type="InParanoid" id="B7Q5N9"/>
<dbReference type="EMBL" id="DS862568">
    <property type="protein sequence ID" value="EEC14161.1"/>
    <property type="molecule type" value="Genomic_DNA"/>
</dbReference>
<protein>
    <submittedName>
        <fullName evidence="1 2">Uncharacterized protein</fullName>
    </submittedName>
</protein>
<dbReference type="VEuPathDB" id="VectorBase:ISCI011748"/>
<organism>
    <name type="scientific">Ixodes scapularis</name>
    <name type="common">Black-legged tick</name>
    <name type="synonym">Deer tick</name>
    <dbReference type="NCBI Taxonomy" id="6945"/>
    <lineage>
        <taxon>Eukaryota</taxon>
        <taxon>Metazoa</taxon>
        <taxon>Ecdysozoa</taxon>
        <taxon>Arthropoda</taxon>
        <taxon>Chelicerata</taxon>
        <taxon>Arachnida</taxon>
        <taxon>Acari</taxon>
        <taxon>Parasitiformes</taxon>
        <taxon>Ixodida</taxon>
        <taxon>Ixodoidea</taxon>
        <taxon>Ixodidae</taxon>
        <taxon>Ixodinae</taxon>
        <taxon>Ixodes</taxon>
    </lineage>
</organism>
<accession>B7Q5N9</accession>
<evidence type="ECO:0000313" key="3">
    <source>
        <dbReference type="Proteomes" id="UP000001555"/>
    </source>
</evidence>
<dbReference type="Proteomes" id="UP000001555">
    <property type="component" value="Unassembled WGS sequence"/>
</dbReference>
<reference evidence="2" key="2">
    <citation type="submission" date="2020-05" db="UniProtKB">
        <authorList>
            <consortium name="EnsemblMetazoa"/>
        </authorList>
    </citation>
    <scope>IDENTIFICATION</scope>
    <source>
        <strain evidence="2">wikel</strain>
    </source>
</reference>
<evidence type="ECO:0000313" key="1">
    <source>
        <dbReference type="EMBL" id="EEC14161.1"/>
    </source>
</evidence>
<evidence type="ECO:0000313" key="2">
    <source>
        <dbReference type="EnsemblMetazoa" id="ISCW011748-PA"/>
    </source>
</evidence>
<dbReference type="EMBL" id="ABJB010623431">
    <property type="status" value="NOT_ANNOTATED_CDS"/>
    <property type="molecule type" value="Genomic_DNA"/>
</dbReference>
<sequence>MRCTCPAATLTFCAGFLKRKLFAEECYKGMQPTSYEPWKSTTCGNANRTVSAHPVTSSSLRKVRCVPCAGDRSLAGTRRKTQKILNSTDRSTPQSNSPPGFLRVFKFCFCLFCLCVTT</sequence>
<keyword evidence="3" id="KW-1185">Reference proteome</keyword>
<dbReference type="VEuPathDB" id="VectorBase:ISCW011748"/>
<dbReference type="HOGENOM" id="CLU_2075753_0_0_1"/>
<name>B7Q5N9_IXOSC</name>